<dbReference type="Pfam" id="PF01425">
    <property type="entry name" value="Amidase"/>
    <property type="match status" value="1"/>
</dbReference>
<dbReference type="KEGG" id="acel:acsn021_13330"/>
<reference evidence="1 2" key="1">
    <citation type="journal article" date="2016" name="Int. J. Syst. Evol. Microbiol.">
        <title>Descriptions of Anaerotaenia torta gen. nov., sp. nov. and Anaerocolumna cellulosilytica gen. nov., sp. nov. isolated from a methanogenic reactor of cattle waste.</title>
        <authorList>
            <person name="Uek A."/>
            <person name="Ohtaki Y."/>
            <person name="Kaku N."/>
            <person name="Ueki K."/>
        </authorList>
    </citation>
    <scope>NUCLEOTIDE SEQUENCE [LARGE SCALE GENOMIC DNA]</scope>
    <source>
        <strain evidence="1 2">SN021</strain>
    </source>
</reference>
<dbReference type="EMBL" id="AP023367">
    <property type="protein sequence ID" value="BCJ93764.1"/>
    <property type="molecule type" value="Genomic_DNA"/>
</dbReference>
<dbReference type="AlphaFoldDB" id="A0A6S6QT32"/>
<dbReference type="Proteomes" id="UP000515561">
    <property type="component" value="Chromosome"/>
</dbReference>
<protein>
    <submittedName>
        <fullName evidence="1">Amidase</fullName>
    </submittedName>
</protein>
<dbReference type="InterPro" id="IPR036928">
    <property type="entry name" value="AS_sf"/>
</dbReference>
<proteinExistence type="predicted"/>
<sequence length="449" mass="49286">MRNIYQFTINELQILLQSKKISVKELVNEYIKRIKTLDKGLDGLNSIIELNPAIEELANKVDERGVKNSGTLAGIPILLKDNINTGDTMHTSAGSLALENSYAIQDADIARLLREQGAIFLGKTNMTEFANYMTEGMPAGYSSRGGQVISPYKKSGDPSGSSTGSGVAAAAGFCGAAIGTDTSNSIVGPSLNNSLVGLRPSAGSISIKGIIPISFTLDAAGPMARSVIDTAVLYSVLTKSSIPLVESYNLSGITIGINRWRGDTLTKEEWSKYEEVITMLKKAGAKIKDITIEPIKFVKKIMKYEFKYGLNKYLSELPATFPIRSLSDIIDFNNRHPEVNLKYGQKYLIEAEEETRGDLQEESYKEALNDRVAAIQRINNIFRTIDMCIMLKDNNILQYTGMPVITIPCGLYKSGMPFGLTVTAKSDRELIQYAFILEKLVGHRVEPPL</sequence>
<dbReference type="PANTHER" id="PTHR42678:SF34">
    <property type="entry name" value="OS04G0183300 PROTEIN"/>
    <property type="match status" value="1"/>
</dbReference>
<evidence type="ECO:0000313" key="1">
    <source>
        <dbReference type="EMBL" id="BCJ93764.1"/>
    </source>
</evidence>
<organism evidence="1 2">
    <name type="scientific">Anaerocolumna cellulosilytica</name>
    <dbReference type="NCBI Taxonomy" id="433286"/>
    <lineage>
        <taxon>Bacteria</taxon>
        <taxon>Bacillati</taxon>
        <taxon>Bacillota</taxon>
        <taxon>Clostridia</taxon>
        <taxon>Lachnospirales</taxon>
        <taxon>Lachnospiraceae</taxon>
        <taxon>Anaerocolumna</taxon>
    </lineage>
</organism>
<keyword evidence="2" id="KW-1185">Reference proteome</keyword>
<name>A0A6S6QT32_9FIRM</name>
<dbReference type="InterPro" id="IPR023631">
    <property type="entry name" value="Amidase_dom"/>
</dbReference>
<gene>
    <name evidence="1" type="primary">gatA</name>
    <name evidence="1" type="ORF">acsn021_13330</name>
</gene>
<accession>A0A6S6QT32</accession>
<dbReference type="PANTHER" id="PTHR42678">
    <property type="entry name" value="AMIDASE"/>
    <property type="match status" value="1"/>
</dbReference>
<dbReference type="Gene3D" id="3.90.1300.10">
    <property type="entry name" value="Amidase signature (AS) domain"/>
    <property type="match status" value="1"/>
</dbReference>
<dbReference type="SUPFAM" id="SSF75304">
    <property type="entry name" value="Amidase signature (AS) enzymes"/>
    <property type="match status" value="1"/>
</dbReference>
<dbReference type="RefSeq" id="WP_184092444.1">
    <property type="nucleotide sequence ID" value="NZ_AP023367.1"/>
</dbReference>
<evidence type="ECO:0000313" key="2">
    <source>
        <dbReference type="Proteomes" id="UP000515561"/>
    </source>
</evidence>